<feature type="binding site" evidence="8">
    <location>
        <position position="43"/>
    </location>
    <ligand>
        <name>substrate</name>
    </ligand>
</feature>
<dbReference type="InterPro" id="IPR005260">
    <property type="entry name" value="Asp_kin_monofn"/>
</dbReference>
<dbReference type="GO" id="GO:0009090">
    <property type="term" value="P:homoserine biosynthetic process"/>
    <property type="evidence" value="ECO:0007669"/>
    <property type="project" value="TreeGrafter"/>
</dbReference>
<dbReference type="InterPro" id="IPR054352">
    <property type="entry name" value="ACT_Aspartokinase"/>
</dbReference>
<accession>A0A1F5JFU4</accession>
<reference evidence="12 13" key="1">
    <citation type="journal article" date="2016" name="Nat. Commun.">
        <title>Thousands of microbial genomes shed light on interconnected biogeochemical processes in an aquifer system.</title>
        <authorList>
            <person name="Anantharaman K."/>
            <person name="Brown C.T."/>
            <person name="Hug L.A."/>
            <person name="Sharon I."/>
            <person name="Castelle C.J."/>
            <person name="Probst A.J."/>
            <person name="Thomas B.C."/>
            <person name="Singh A."/>
            <person name="Wilkins M.J."/>
            <person name="Karaoz U."/>
            <person name="Brodie E.L."/>
            <person name="Williams K.H."/>
            <person name="Hubbard S.S."/>
            <person name="Banfield J.F."/>
        </authorList>
    </citation>
    <scope>NUCLEOTIDE SEQUENCE [LARGE SCALE GENOMIC DNA]</scope>
</reference>
<evidence type="ECO:0000256" key="7">
    <source>
        <dbReference type="ARBA" id="ARBA00047872"/>
    </source>
</evidence>
<feature type="domain" description="ACT" evidence="11">
    <location>
        <begin position="313"/>
        <end position="380"/>
    </location>
</feature>
<feature type="binding site" evidence="8">
    <location>
        <position position="118"/>
    </location>
    <ligand>
        <name>substrate</name>
    </ligand>
</feature>
<dbReference type="PANTHER" id="PTHR21499">
    <property type="entry name" value="ASPARTATE KINASE"/>
    <property type="match status" value="1"/>
</dbReference>
<dbReference type="InterPro" id="IPR036393">
    <property type="entry name" value="AceGlu_kinase-like_sf"/>
</dbReference>
<evidence type="ECO:0000256" key="5">
    <source>
        <dbReference type="ARBA" id="ARBA00022777"/>
    </source>
</evidence>
<evidence type="ECO:0000313" key="12">
    <source>
        <dbReference type="EMBL" id="OGE27360.1"/>
    </source>
</evidence>
<dbReference type="CDD" id="cd04243">
    <property type="entry name" value="AAK_AK-HSDH-like"/>
    <property type="match status" value="1"/>
</dbReference>
<dbReference type="PANTHER" id="PTHR21499:SF59">
    <property type="entry name" value="ASPARTOKINASE"/>
    <property type="match status" value="1"/>
</dbReference>
<dbReference type="InterPro" id="IPR045865">
    <property type="entry name" value="ACT-like_dom_sf"/>
</dbReference>
<comment type="similarity">
    <text evidence="2 9">Belongs to the aspartokinase family.</text>
</comment>
<dbReference type="UniPathway" id="UPA00050">
    <property type="reaction ID" value="UER00461"/>
</dbReference>
<protein>
    <recommendedName>
        <fullName evidence="9">Aspartokinase</fullName>
        <ecNumber evidence="9">2.7.2.4</ecNumber>
    </recommendedName>
</protein>
<evidence type="ECO:0000256" key="2">
    <source>
        <dbReference type="ARBA" id="ARBA00010122"/>
    </source>
</evidence>
<dbReference type="InterPro" id="IPR042199">
    <property type="entry name" value="AsparK_Bifunc_asparK/hSer_DH"/>
</dbReference>
<dbReference type="GO" id="GO:0009089">
    <property type="term" value="P:lysine biosynthetic process via diaminopimelate"/>
    <property type="evidence" value="ECO:0007669"/>
    <property type="project" value="UniProtKB-UniPathway"/>
</dbReference>
<evidence type="ECO:0000256" key="3">
    <source>
        <dbReference type="ARBA" id="ARBA00022679"/>
    </source>
</evidence>
<dbReference type="GO" id="GO:0005829">
    <property type="term" value="C:cytosol"/>
    <property type="evidence" value="ECO:0007669"/>
    <property type="project" value="TreeGrafter"/>
</dbReference>
<evidence type="ECO:0000256" key="6">
    <source>
        <dbReference type="ARBA" id="ARBA00022840"/>
    </source>
</evidence>
<dbReference type="InterPro" id="IPR001048">
    <property type="entry name" value="Asp/Glu/Uridylate_kinase"/>
</dbReference>
<comment type="pathway">
    <text evidence="10">Amino-acid biosynthesis; L-threonine biosynthesis; L-threonine from L-aspartate: step 1/5.</text>
</comment>
<comment type="catalytic activity">
    <reaction evidence="7 9">
        <text>L-aspartate + ATP = 4-phospho-L-aspartate + ADP</text>
        <dbReference type="Rhea" id="RHEA:23776"/>
        <dbReference type="ChEBI" id="CHEBI:29991"/>
        <dbReference type="ChEBI" id="CHEBI:30616"/>
        <dbReference type="ChEBI" id="CHEBI:57535"/>
        <dbReference type="ChEBI" id="CHEBI:456216"/>
        <dbReference type="EC" id="2.7.2.4"/>
    </reaction>
</comment>
<feature type="binding site" evidence="8">
    <location>
        <begin position="5"/>
        <end position="8"/>
    </location>
    <ligand>
        <name>ATP</name>
        <dbReference type="ChEBI" id="CHEBI:30616"/>
    </ligand>
</feature>
<proteinExistence type="inferred from homology"/>
<dbReference type="Gene3D" id="1.20.120.1320">
    <property type="entry name" value="Aspartokinase, catalytic domain"/>
    <property type="match status" value="1"/>
</dbReference>
<dbReference type="NCBIfam" id="TIGR00657">
    <property type="entry name" value="asp_kinases"/>
    <property type="match status" value="1"/>
</dbReference>
<organism evidence="12 13">
    <name type="scientific">Candidatus Daviesbacteria bacterium RIFCSPHIGHO2_01_FULL_40_11</name>
    <dbReference type="NCBI Taxonomy" id="1797762"/>
    <lineage>
        <taxon>Bacteria</taxon>
        <taxon>Candidatus Daviesiibacteriota</taxon>
    </lineage>
</organism>
<dbReference type="PROSITE" id="PS00324">
    <property type="entry name" value="ASPARTOKINASE"/>
    <property type="match status" value="1"/>
</dbReference>
<comment type="caution">
    <text evidence="12">The sequence shown here is derived from an EMBL/GenBank/DDBJ whole genome shotgun (WGS) entry which is preliminary data.</text>
</comment>
<keyword evidence="3 9" id="KW-0808">Transferase</keyword>
<dbReference type="UniPathway" id="UPA00051">
    <property type="reaction ID" value="UER00462"/>
</dbReference>
<evidence type="ECO:0000256" key="4">
    <source>
        <dbReference type="ARBA" id="ARBA00022741"/>
    </source>
</evidence>
<dbReference type="Pfam" id="PF22468">
    <property type="entry name" value="ACT_9"/>
    <property type="match status" value="1"/>
</dbReference>
<dbReference type="SUPFAM" id="SSF53633">
    <property type="entry name" value="Carbamate kinase-like"/>
    <property type="match status" value="1"/>
</dbReference>
<dbReference type="InterPro" id="IPR001341">
    <property type="entry name" value="Asp_kinase"/>
</dbReference>
<dbReference type="GO" id="GO:0005524">
    <property type="term" value="F:ATP binding"/>
    <property type="evidence" value="ECO:0007669"/>
    <property type="project" value="UniProtKB-KW"/>
</dbReference>
<keyword evidence="10" id="KW-0028">Amino-acid biosynthesis</keyword>
<dbReference type="PROSITE" id="PS51671">
    <property type="entry name" value="ACT"/>
    <property type="match status" value="1"/>
</dbReference>
<dbReference type="GO" id="GO:0004072">
    <property type="term" value="F:aspartate kinase activity"/>
    <property type="evidence" value="ECO:0007669"/>
    <property type="project" value="UniProtKB-EC"/>
</dbReference>
<name>A0A1F5JFU4_9BACT</name>
<dbReference type="AlphaFoldDB" id="A0A1F5JFU4"/>
<dbReference type="UniPathway" id="UPA00034">
    <property type="reaction ID" value="UER00015"/>
</dbReference>
<evidence type="ECO:0000256" key="9">
    <source>
        <dbReference type="RuleBase" id="RU003448"/>
    </source>
</evidence>
<dbReference type="PIRSF" id="PIRSF000726">
    <property type="entry name" value="Asp_kin"/>
    <property type="match status" value="1"/>
</dbReference>
<dbReference type="EMBL" id="MFCP01000040">
    <property type="protein sequence ID" value="OGE27360.1"/>
    <property type="molecule type" value="Genomic_DNA"/>
</dbReference>
<comment type="pathway">
    <text evidence="10">Amino-acid biosynthesis; L-methionine biosynthesis via de novo pathway; L-homoserine from L-aspartate: step 1/3.</text>
</comment>
<dbReference type="CDD" id="cd04892">
    <property type="entry name" value="ACT_AK-like_2"/>
    <property type="match status" value="1"/>
</dbReference>
<dbReference type="SUPFAM" id="SSF55021">
    <property type="entry name" value="ACT-like"/>
    <property type="match status" value="2"/>
</dbReference>
<dbReference type="GO" id="GO:0009088">
    <property type="term" value="P:threonine biosynthetic process"/>
    <property type="evidence" value="ECO:0007669"/>
    <property type="project" value="UniProtKB-UniPathway"/>
</dbReference>
<dbReference type="Gene3D" id="3.40.1160.10">
    <property type="entry name" value="Acetylglutamate kinase-like"/>
    <property type="match status" value="1"/>
</dbReference>
<evidence type="ECO:0000256" key="8">
    <source>
        <dbReference type="PIRSR" id="PIRSR000726-1"/>
    </source>
</evidence>
<evidence type="ECO:0000256" key="1">
    <source>
        <dbReference type="ARBA" id="ARBA00004766"/>
    </source>
</evidence>
<evidence type="ECO:0000256" key="10">
    <source>
        <dbReference type="RuleBase" id="RU004249"/>
    </source>
</evidence>
<dbReference type="Proteomes" id="UP000177555">
    <property type="component" value="Unassembled WGS sequence"/>
</dbReference>
<dbReference type="Gene3D" id="3.30.70.260">
    <property type="match status" value="2"/>
</dbReference>
<keyword evidence="4 8" id="KW-0547">Nucleotide-binding</keyword>
<sequence>MIVAKFGGTSVSSKERVLTLCNIVGTELGRQPVVVVSALSGVTDLLLSLPVLSKSKVGKTIRVIKNLHKNLVGKLWSNKKLQQEIMQFIDSQLEDLAKLTFRDNLTKESLDELVSYGEIMSSHIITHALRSKGIEAAQVIATDLITTNNNFGSADFLLQPSKRNIKRILPPIIKMGVVPVVTGFIGSTKGGRVTTLGRGGSDYTASIIGFCLKASEIQIWTDVDGIFTADPRLVENARALQTVSFKEASELAAFGARVLHPRTIRPAIKAGIPVKVLNTFNPKNSGTLIEEKSSSISYIKAVSFKRKTFLVNIYATEMLLQKGFLARIFKVFAKNAISVDLVSVSEVSVSVTLDDNENLENAIKGINEFANASVVQGLGMVSLIGEGITTSTRTIKKIFDILDKEKILTRMVSLGATDINISIVVESEKIEQAVKALHDRLLLKQS</sequence>
<dbReference type="EC" id="2.7.2.4" evidence="9"/>
<feature type="binding site" evidence="8">
    <location>
        <begin position="221"/>
        <end position="222"/>
    </location>
    <ligand>
        <name>ATP</name>
        <dbReference type="ChEBI" id="CHEBI:30616"/>
    </ligand>
</feature>
<evidence type="ECO:0000259" key="11">
    <source>
        <dbReference type="PROSITE" id="PS51671"/>
    </source>
</evidence>
<dbReference type="InterPro" id="IPR002912">
    <property type="entry name" value="ACT_dom"/>
</dbReference>
<dbReference type="InterPro" id="IPR018042">
    <property type="entry name" value="Aspartate_kinase_CS"/>
</dbReference>
<evidence type="ECO:0000313" key="13">
    <source>
        <dbReference type="Proteomes" id="UP000177555"/>
    </source>
</evidence>
<keyword evidence="5 9" id="KW-0418">Kinase</keyword>
<comment type="pathway">
    <text evidence="1 10">Amino-acid biosynthesis; L-lysine biosynthesis via DAP pathway; (S)-tetrahydrodipicolinate from L-aspartate: step 1/4.</text>
</comment>
<keyword evidence="6 8" id="KW-0067">ATP-binding</keyword>
<gene>
    <name evidence="12" type="ORF">A2867_00610</name>
</gene>
<dbReference type="Pfam" id="PF00696">
    <property type="entry name" value="AA_kinase"/>
    <property type="match status" value="1"/>
</dbReference>
<feature type="binding site" evidence="8">
    <location>
        <position position="232"/>
    </location>
    <ligand>
        <name>ATP</name>
        <dbReference type="ChEBI" id="CHEBI:30616"/>
    </ligand>
</feature>